<gene>
    <name evidence="4" type="ORF">E3O44_19070</name>
</gene>
<dbReference type="InterPro" id="IPR029063">
    <property type="entry name" value="SAM-dependent_MTases_sf"/>
</dbReference>
<dbReference type="Proteomes" id="UP000297608">
    <property type="component" value="Unassembled WGS sequence"/>
</dbReference>
<comment type="similarity">
    <text evidence="1">Belongs to the polysaccharide synthase family.</text>
</comment>
<keyword evidence="5" id="KW-1185">Reference proteome</keyword>
<dbReference type="PANTHER" id="PTHR43318">
    <property type="entry name" value="UDP-N-ACETYLGLUCOSAMINE 4,6-DEHYDRATASE"/>
    <property type="match status" value="1"/>
</dbReference>
<dbReference type="EMBL" id="SOFG01000027">
    <property type="protein sequence ID" value="TFB82587.1"/>
    <property type="molecule type" value="Genomic_DNA"/>
</dbReference>
<name>A0ABY2I7V9_9MICO</name>
<evidence type="ECO:0000313" key="5">
    <source>
        <dbReference type="Proteomes" id="UP000297608"/>
    </source>
</evidence>
<feature type="transmembrane region" description="Helical" evidence="2">
    <location>
        <begin position="17"/>
        <end position="36"/>
    </location>
</feature>
<feature type="domain" description="Polysaccharide biosynthesis protein CapD-like" evidence="3">
    <location>
        <begin position="288"/>
        <end position="564"/>
    </location>
</feature>
<protein>
    <submittedName>
        <fullName evidence="4">Polysaccharide biosynthesis protein</fullName>
    </submittedName>
</protein>
<dbReference type="Pfam" id="PF13727">
    <property type="entry name" value="CoA_binding_3"/>
    <property type="match status" value="1"/>
</dbReference>
<dbReference type="InterPro" id="IPR003869">
    <property type="entry name" value="Polysac_CapD-like"/>
</dbReference>
<sequence>MPDTGTMRTVGRQWKSLLLDCAAWAVALYTVGWISLDFGIAANEWYPITLLVLVAILGQCIFGALCALYVNRFLPGSFNELKALLGAVLLTGVILGVAAFPVAAISSVPRSVAFISIPLAVTIIGGARLVQRIRHDARERPTGATQRTLIYGAGYLGNYLVQRMLSDRLSPYFPVGFIDDDPAKRKLRVDGIDVLGTGADLSAIALRTGATSLVISIARADATLLRQVSDAGKAAGLRVLVFPVLEEVLEGKSRLRDVREIEIEDLIGRHPIDTHIESMAGYLTGKRVLVTGAGGSIGSELCRQINRFHPEELIMLDRDETGLQGVQLLIDGNGLLTNKNIVLADIRDPEALNEIFESRRPEVVFHAAALKHLPMLERYPREAWKTNVVGTLNVLEAARAVGVRTFVNISTDKAANPTSVLGYSKRIAEQLTSWAAQQSGMTYLSVRFGNVLGSRGSLVPLFKSMIAAGGPITVTDPNATRFFMTIPEACNLVVQAGGIGSPGEVLILDMGDPVRILDIAERMIAKSGSDIAIVFTGLRPGEKLNEELMGAGEADVRPIHPKISHTYVTPISPQSLDQKAWENEMAHSVALSEVRHD</sequence>
<dbReference type="SUPFAM" id="SSF51735">
    <property type="entry name" value="NAD(P)-binding Rossmann-fold domains"/>
    <property type="match status" value="1"/>
</dbReference>
<dbReference type="InterPro" id="IPR051203">
    <property type="entry name" value="Polysaccharide_Synthase-Rel"/>
</dbReference>
<dbReference type="RefSeq" id="WP_134536775.1">
    <property type="nucleotide sequence ID" value="NZ_SOFG01000027.1"/>
</dbReference>
<proteinExistence type="inferred from homology"/>
<dbReference type="Pfam" id="PF02719">
    <property type="entry name" value="Polysacc_synt_2"/>
    <property type="match status" value="1"/>
</dbReference>
<organism evidence="4 5">
    <name type="scientific">Cryobacterium algoricola</name>
    <dbReference type="NCBI Taxonomy" id="1259183"/>
    <lineage>
        <taxon>Bacteria</taxon>
        <taxon>Bacillati</taxon>
        <taxon>Actinomycetota</taxon>
        <taxon>Actinomycetes</taxon>
        <taxon>Micrococcales</taxon>
        <taxon>Microbacteriaceae</taxon>
        <taxon>Cryobacterium</taxon>
    </lineage>
</organism>
<dbReference type="CDD" id="cd05237">
    <property type="entry name" value="UDP_invert_4-6DH_SDR_e"/>
    <property type="match status" value="1"/>
</dbReference>
<keyword evidence="2" id="KW-0472">Membrane</keyword>
<evidence type="ECO:0000256" key="1">
    <source>
        <dbReference type="ARBA" id="ARBA00007430"/>
    </source>
</evidence>
<dbReference type="Gene3D" id="3.40.50.720">
    <property type="entry name" value="NAD(P)-binding Rossmann-like Domain"/>
    <property type="match status" value="2"/>
</dbReference>
<evidence type="ECO:0000259" key="3">
    <source>
        <dbReference type="Pfam" id="PF02719"/>
    </source>
</evidence>
<evidence type="ECO:0000256" key="2">
    <source>
        <dbReference type="SAM" id="Phobius"/>
    </source>
</evidence>
<dbReference type="PANTHER" id="PTHR43318:SF1">
    <property type="entry name" value="POLYSACCHARIDE BIOSYNTHESIS PROTEIN EPSC-RELATED"/>
    <property type="match status" value="1"/>
</dbReference>
<feature type="transmembrane region" description="Helical" evidence="2">
    <location>
        <begin position="48"/>
        <end position="71"/>
    </location>
</feature>
<dbReference type="InterPro" id="IPR036291">
    <property type="entry name" value="NAD(P)-bd_dom_sf"/>
</dbReference>
<keyword evidence="2" id="KW-0812">Transmembrane</keyword>
<feature type="transmembrane region" description="Helical" evidence="2">
    <location>
        <begin position="83"/>
        <end position="105"/>
    </location>
</feature>
<comment type="caution">
    <text evidence="4">The sequence shown here is derived from an EMBL/GenBank/DDBJ whole genome shotgun (WGS) entry which is preliminary data.</text>
</comment>
<evidence type="ECO:0000313" key="4">
    <source>
        <dbReference type="EMBL" id="TFB82587.1"/>
    </source>
</evidence>
<reference evidence="4 5" key="1">
    <citation type="submission" date="2019-03" db="EMBL/GenBank/DDBJ databases">
        <title>Genomics of glacier-inhabiting Cryobacterium strains.</title>
        <authorList>
            <person name="Liu Q."/>
            <person name="Xin Y.-H."/>
        </authorList>
    </citation>
    <scope>NUCLEOTIDE SEQUENCE [LARGE SCALE GENOMIC DNA]</scope>
    <source>
        <strain evidence="4 5">MDB2-B</strain>
    </source>
</reference>
<keyword evidence="2" id="KW-1133">Transmembrane helix</keyword>
<accession>A0ABY2I7V9</accession>
<dbReference type="SUPFAM" id="SSF53335">
    <property type="entry name" value="S-adenosyl-L-methionine-dependent methyltransferases"/>
    <property type="match status" value="1"/>
</dbReference>